<comment type="caution">
    <text evidence="7">The sequence shown here is derived from an EMBL/GenBank/DDBJ whole genome shotgun (WGS) entry which is preliminary data.</text>
</comment>
<feature type="domain" description="WRKY" evidence="6">
    <location>
        <begin position="61"/>
        <end position="107"/>
    </location>
</feature>
<dbReference type="PANTHER" id="PTHR31221">
    <property type="entry name" value="WRKY TRANSCRIPTION FACTOR PROTEIN 1-RELATED"/>
    <property type="match status" value="1"/>
</dbReference>
<sequence length="149" mass="17344">MNGVFYNRIIPEPDGLNREIKMKDHSFSKSLVSMKNEIKSGKKKGDEKKTTKPRIAFQTRTKVDILDDGYRWRKYGQKAVKNQKFPRRRSKCSVDETKARHVAMRGSVYGTLSFGRWKNVIQTGHQMEPETEDDMEISEELIFSSKLVI</sequence>
<evidence type="ECO:0000313" key="8">
    <source>
        <dbReference type="Proteomes" id="UP001604336"/>
    </source>
</evidence>
<dbReference type="SUPFAM" id="SSF118290">
    <property type="entry name" value="WRKY DNA-binding domain"/>
    <property type="match status" value="1"/>
</dbReference>
<evidence type="ECO:0000256" key="2">
    <source>
        <dbReference type="ARBA" id="ARBA00023015"/>
    </source>
</evidence>
<name>A0ABD1VQT0_9LAMI</name>
<accession>A0ABD1VQT0</accession>
<dbReference type="InterPro" id="IPR036576">
    <property type="entry name" value="WRKY_dom_sf"/>
</dbReference>
<evidence type="ECO:0000256" key="1">
    <source>
        <dbReference type="ARBA" id="ARBA00004123"/>
    </source>
</evidence>
<protein>
    <submittedName>
        <fullName evidence="7">WRKY transcription factor 75</fullName>
    </submittedName>
</protein>
<dbReference type="PROSITE" id="PS50811">
    <property type="entry name" value="WRKY"/>
    <property type="match status" value="1"/>
</dbReference>
<dbReference type="InterPro" id="IPR044810">
    <property type="entry name" value="WRKY_plant"/>
</dbReference>
<dbReference type="AlphaFoldDB" id="A0ABD1VQT0"/>
<evidence type="ECO:0000313" key="7">
    <source>
        <dbReference type="EMBL" id="KAL2539710.1"/>
    </source>
</evidence>
<dbReference type="Pfam" id="PF03106">
    <property type="entry name" value="WRKY"/>
    <property type="match status" value="1"/>
</dbReference>
<keyword evidence="3" id="KW-0238">DNA-binding</keyword>
<keyword evidence="4" id="KW-0804">Transcription</keyword>
<dbReference type="InterPro" id="IPR003657">
    <property type="entry name" value="WRKY_dom"/>
</dbReference>
<proteinExistence type="predicted"/>
<keyword evidence="5" id="KW-0539">Nucleus</keyword>
<evidence type="ECO:0000256" key="5">
    <source>
        <dbReference type="ARBA" id="ARBA00023242"/>
    </source>
</evidence>
<dbReference type="EMBL" id="JBFOLK010000001">
    <property type="protein sequence ID" value="KAL2539710.1"/>
    <property type="molecule type" value="Genomic_DNA"/>
</dbReference>
<evidence type="ECO:0000259" key="6">
    <source>
        <dbReference type="PROSITE" id="PS50811"/>
    </source>
</evidence>
<comment type="subcellular location">
    <subcellularLocation>
        <location evidence="1">Nucleus</location>
    </subcellularLocation>
</comment>
<dbReference type="PANTHER" id="PTHR31221:SF83">
    <property type="entry name" value="WRKY TRANSCRIPTION FACTOR 75-RELATED"/>
    <property type="match status" value="1"/>
</dbReference>
<dbReference type="Proteomes" id="UP001604336">
    <property type="component" value="Unassembled WGS sequence"/>
</dbReference>
<keyword evidence="2" id="KW-0805">Transcription regulation</keyword>
<evidence type="ECO:0000256" key="3">
    <source>
        <dbReference type="ARBA" id="ARBA00023125"/>
    </source>
</evidence>
<evidence type="ECO:0000256" key="4">
    <source>
        <dbReference type="ARBA" id="ARBA00023163"/>
    </source>
</evidence>
<dbReference type="Gene3D" id="2.20.25.80">
    <property type="entry name" value="WRKY domain"/>
    <property type="match status" value="1"/>
</dbReference>
<dbReference type="GO" id="GO:0003677">
    <property type="term" value="F:DNA binding"/>
    <property type="evidence" value="ECO:0007669"/>
    <property type="project" value="UniProtKB-KW"/>
</dbReference>
<reference evidence="8" key="1">
    <citation type="submission" date="2024-07" db="EMBL/GenBank/DDBJ databases">
        <title>Two chromosome-level genome assemblies of Korean endemic species Abeliophyllum distichum and Forsythia ovata (Oleaceae).</title>
        <authorList>
            <person name="Jang H."/>
        </authorList>
    </citation>
    <scope>NUCLEOTIDE SEQUENCE [LARGE SCALE GENOMIC DNA]</scope>
</reference>
<gene>
    <name evidence="7" type="ORF">Adt_00688</name>
</gene>
<dbReference type="SMART" id="SM00774">
    <property type="entry name" value="WRKY"/>
    <property type="match status" value="1"/>
</dbReference>
<keyword evidence="8" id="KW-1185">Reference proteome</keyword>
<dbReference type="GO" id="GO:0005634">
    <property type="term" value="C:nucleus"/>
    <property type="evidence" value="ECO:0007669"/>
    <property type="project" value="UniProtKB-SubCell"/>
</dbReference>
<organism evidence="7 8">
    <name type="scientific">Abeliophyllum distichum</name>
    <dbReference type="NCBI Taxonomy" id="126358"/>
    <lineage>
        <taxon>Eukaryota</taxon>
        <taxon>Viridiplantae</taxon>
        <taxon>Streptophyta</taxon>
        <taxon>Embryophyta</taxon>
        <taxon>Tracheophyta</taxon>
        <taxon>Spermatophyta</taxon>
        <taxon>Magnoliopsida</taxon>
        <taxon>eudicotyledons</taxon>
        <taxon>Gunneridae</taxon>
        <taxon>Pentapetalae</taxon>
        <taxon>asterids</taxon>
        <taxon>lamiids</taxon>
        <taxon>Lamiales</taxon>
        <taxon>Oleaceae</taxon>
        <taxon>Forsythieae</taxon>
        <taxon>Abeliophyllum</taxon>
    </lineage>
</organism>